<protein>
    <submittedName>
        <fullName evidence="1">Uncharacterized protein</fullName>
    </submittedName>
</protein>
<gene>
    <name evidence="1" type="ORF">C3942_07405</name>
</gene>
<proteinExistence type="predicted"/>
<dbReference type="Proteomes" id="UP000238220">
    <property type="component" value="Unassembled WGS sequence"/>
</dbReference>
<dbReference type="AlphaFoldDB" id="A0A2S5THX3"/>
<sequence>MATLKYRFVEPLPALAAQNAPVLPGDGLQAIVGKLQGQITQFAAYPRLFADNAGNAAAKNWTVPAGVYALRFRLIGPGASGAVGQGSGPRSGGGGGGAGALCEGTLRVNPGQVIAYRIPPGGSAATAWLLAETGDARIVAGAGAAGTAAGLGGSGGSAAVGADHAAGVIGLPGRNGRGGFSATLALTIHDDGGDGADTPLGAGGRGGKDANGGAATGYGAGGGGCPAGNTPGAGAAAALLLEY</sequence>
<name>A0A2S5THX3_9GAMM</name>
<evidence type="ECO:0000313" key="2">
    <source>
        <dbReference type="Proteomes" id="UP000238220"/>
    </source>
</evidence>
<evidence type="ECO:0000313" key="1">
    <source>
        <dbReference type="EMBL" id="PPE74580.1"/>
    </source>
</evidence>
<reference evidence="1 2" key="1">
    <citation type="submission" date="2018-02" db="EMBL/GenBank/DDBJ databases">
        <title>Genome sequencing of Solimonas sp. HR-BB.</title>
        <authorList>
            <person name="Lee Y."/>
            <person name="Jeon C.O."/>
        </authorList>
    </citation>
    <scope>NUCLEOTIDE SEQUENCE [LARGE SCALE GENOMIC DNA]</scope>
    <source>
        <strain evidence="1 2">HR-BB</strain>
    </source>
</reference>
<dbReference type="RefSeq" id="WP_104229738.1">
    <property type="nucleotide sequence ID" value="NZ_PSNW01000003.1"/>
</dbReference>
<dbReference type="EMBL" id="PSNW01000003">
    <property type="protein sequence ID" value="PPE74580.1"/>
    <property type="molecule type" value="Genomic_DNA"/>
</dbReference>
<comment type="caution">
    <text evidence="1">The sequence shown here is derived from an EMBL/GenBank/DDBJ whole genome shotgun (WGS) entry which is preliminary data.</text>
</comment>
<keyword evidence="2" id="KW-1185">Reference proteome</keyword>
<accession>A0A2S5THX3</accession>
<organism evidence="1 2">
    <name type="scientific">Solimonas fluminis</name>
    <dbReference type="NCBI Taxonomy" id="2086571"/>
    <lineage>
        <taxon>Bacteria</taxon>
        <taxon>Pseudomonadati</taxon>
        <taxon>Pseudomonadota</taxon>
        <taxon>Gammaproteobacteria</taxon>
        <taxon>Nevskiales</taxon>
        <taxon>Nevskiaceae</taxon>
        <taxon>Solimonas</taxon>
    </lineage>
</organism>
<dbReference type="OrthoDB" id="9843004at2"/>